<gene>
    <name evidence="2" type="ORF">GALMADRAFT_1345028</name>
</gene>
<keyword evidence="3" id="KW-1185">Reference proteome</keyword>
<dbReference type="EMBL" id="KL142622">
    <property type="protein sequence ID" value="KDR64973.1"/>
    <property type="molecule type" value="Genomic_DNA"/>
</dbReference>
<name>A0A067SE02_GALM3</name>
<feature type="region of interest" description="Disordered" evidence="1">
    <location>
        <begin position="225"/>
        <end position="244"/>
    </location>
</feature>
<dbReference type="AlphaFoldDB" id="A0A067SE02"/>
<evidence type="ECO:0000256" key="1">
    <source>
        <dbReference type="SAM" id="MobiDB-lite"/>
    </source>
</evidence>
<organism evidence="2 3">
    <name type="scientific">Galerina marginata (strain CBS 339.88)</name>
    <dbReference type="NCBI Taxonomy" id="685588"/>
    <lineage>
        <taxon>Eukaryota</taxon>
        <taxon>Fungi</taxon>
        <taxon>Dikarya</taxon>
        <taxon>Basidiomycota</taxon>
        <taxon>Agaricomycotina</taxon>
        <taxon>Agaricomycetes</taxon>
        <taxon>Agaricomycetidae</taxon>
        <taxon>Agaricales</taxon>
        <taxon>Agaricineae</taxon>
        <taxon>Strophariaceae</taxon>
        <taxon>Galerina</taxon>
    </lineage>
</organism>
<dbReference type="Proteomes" id="UP000027222">
    <property type="component" value="Unassembled WGS sequence"/>
</dbReference>
<evidence type="ECO:0000313" key="2">
    <source>
        <dbReference type="EMBL" id="KDR64973.1"/>
    </source>
</evidence>
<protein>
    <submittedName>
        <fullName evidence="2">Uncharacterized protein</fullName>
    </submittedName>
</protein>
<dbReference type="HOGENOM" id="CLU_919948_0_0_1"/>
<proteinExistence type="predicted"/>
<evidence type="ECO:0000313" key="3">
    <source>
        <dbReference type="Proteomes" id="UP000027222"/>
    </source>
</evidence>
<feature type="non-terminal residue" evidence="2">
    <location>
        <position position="303"/>
    </location>
</feature>
<sequence length="303" mass="33157">MIVRRDLPQKWSQPCPTNFAINCFEALENGGERNAFNAEHEKSRIQAVGCAEEGSREFELGGLKCCEDRHGCRAGTEYSCARTTTLSVSTTSATDLCTPPALKPRVSVCTTAATDSPAFKHVVHNADTMRRNCDSLSCLVIARIEYHLSQLLPRDLSLSSPPTGRHPEFHRTRVSEEDGLQWDLSLGLVMTRRIEKPAFKLYASAPQPPAADDWPHAVDLKHSSSLSLARKGEPSENSTGSARWPGAVEEQLPHSCTNSVKLWKDLDPGSGIQDIATMRREMDGDDDWIVVVAAASRGGDVCA</sequence>
<accession>A0A067SE02</accession>
<reference evidence="3" key="1">
    <citation type="journal article" date="2014" name="Proc. Natl. Acad. Sci. U.S.A.">
        <title>Extensive sampling of basidiomycete genomes demonstrates inadequacy of the white-rot/brown-rot paradigm for wood decay fungi.</title>
        <authorList>
            <person name="Riley R."/>
            <person name="Salamov A.A."/>
            <person name="Brown D.W."/>
            <person name="Nagy L.G."/>
            <person name="Floudas D."/>
            <person name="Held B.W."/>
            <person name="Levasseur A."/>
            <person name="Lombard V."/>
            <person name="Morin E."/>
            <person name="Otillar R."/>
            <person name="Lindquist E.A."/>
            <person name="Sun H."/>
            <person name="LaButti K.M."/>
            <person name="Schmutz J."/>
            <person name="Jabbour D."/>
            <person name="Luo H."/>
            <person name="Baker S.E."/>
            <person name="Pisabarro A.G."/>
            <person name="Walton J.D."/>
            <person name="Blanchette R.A."/>
            <person name="Henrissat B."/>
            <person name="Martin F."/>
            <person name="Cullen D."/>
            <person name="Hibbett D.S."/>
            <person name="Grigoriev I.V."/>
        </authorList>
    </citation>
    <scope>NUCLEOTIDE SEQUENCE [LARGE SCALE GENOMIC DNA]</scope>
    <source>
        <strain evidence="3">CBS 339.88</strain>
    </source>
</reference>